<dbReference type="Pfam" id="PF05050">
    <property type="entry name" value="Methyltransf_21"/>
    <property type="match status" value="1"/>
</dbReference>
<dbReference type="Gene3D" id="3.40.50.150">
    <property type="entry name" value="Vaccinia Virus protein VP39"/>
    <property type="match status" value="1"/>
</dbReference>
<dbReference type="HOGENOM" id="CLU_098632_0_0_11"/>
<dbReference type="Proteomes" id="UP000006900">
    <property type="component" value="Chromosome"/>
</dbReference>
<feature type="domain" description="Methyltransferase FkbM" evidence="1">
    <location>
        <begin position="16"/>
        <end position="182"/>
    </location>
</feature>
<protein>
    <recommendedName>
        <fullName evidence="1">Methyltransferase FkbM domain-containing protein</fullName>
    </recommendedName>
</protein>
<dbReference type="SUPFAM" id="SSF53335">
    <property type="entry name" value="S-adenosyl-L-methionine-dependent methyltransferases"/>
    <property type="match status" value="1"/>
</dbReference>
<dbReference type="EMBL" id="FM211192">
    <property type="protein sequence ID" value="CAR72444.1"/>
    <property type="molecule type" value="Genomic_DNA"/>
</dbReference>
<dbReference type="InterPro" id="IPR029063">
    <property type="entry name" value="SAM-dependent_MTases_sf"/>
</dbReference>
<dbReference type="KEGG" id="mlb:MLBr02346"/>
<accession>A0A0H3MS57</accession>
<evidence type="ECO:0000313" key="3">
    <source>
        <dbReference type="Proteomes" id="UP000006900"/>
    </source>
</evidence>
<dbReference type="AlphaFoldDB" id="A0A0H3MS57"/>
<gene>
    <name evidence="2" type="ordered locus">MLBr02346</name>
</gene>
<reference evidence="2 3" key="1">
    <citation type="journal article" date="2009" name="Nat. Genet.">
        <title>Comparative genomic and phylogeographic analysis of Mycobacterium leprae.</title>
        <authorList>
            <person name="Monot M."/>
            <person name="Honore N."/>
            <person name="Garnier T."/>
            <person name="Zidane N."/>
            <person name="Sherafi D."/>
            <person name="Paniz-Mondolfi A."/>
            <person name="Matsuoka M."/>
            <person name="Taylor G.M."/>
            <person name="Donoghue H.D."/>
            <person name="Bouwman A."/>
            <person name="Mays S."/>
            <person name="Watson C."/>
            <person name="Lockwood D."/>
            <person name="Khamispour A."/>
            <person name="Dowlati Y."/>
            <person name="Jianping S."/>
            <person name="Rea T.H."/>
            <person name="Vera-Cabrera L."/>
            <person name="Stefani M.M."/>
            <person name="Banu S."/>
            <person name="Macdonald M."/>
            <person name="Sapkota B.R."/>
            <person name="Spencer J.S."/>
            <person name="Thomas J."/>
            <person name="Harshman K."/>
            <person name="Singh P."/>
            <person name="Busso P."/>
            <person name="Gattiker A."/>
            <person name="Rougemont J."/>
            <person name="Brennan P.J."/>
            <person name="Cole S.T."/>
        </authorList>
    </citation>
    <scope>NUCLEOTIDE SEQUENCE [LARGE SCALE GENOMIC DNA]</scope>
    <source>
        <strain evidence="3">Br4923</strain>
    </source>
</reference>
<name>A0A0H3MS57_MYCLB</name>
<organism evidence="2 3">
    <name type="scientific">Mycobacterium leprae (strain Br4923)</name>
    <dbReference type="NCBI Taxonomy" id="561304"/>
    <lineage>
        <taxon>Bacteria</taxon>
        <taxon>Bacillati</taxon>
        <taxon>Actinomycetota</taxon>
        <taxon>Actinomycetes</taxon>
        <taxon>Mycobacteriales</taxon>
        <taxon>Mycobacteriaceae</taxon>
        <taxon>Mycobacterium</taxon>
    </lineage>
</organism>
<dbReference type="InterPro" id="IPR006342">
    <property type="entry name" value="FkbM_mtfrase"/>
</dbReference>
<evidence type="ECO:0000313" key="2">
    <source>
        <dbReference type="EMBL" id="CAR72444.1"/>
    </source>
</evidence>
<sequence>MALWRSLMKRPNLIIDVGMHNGQDTAFYLAKGFDVVALEANPVLVDAARIRFASEIESGQLQILPEAIAETEGTLPLAICDEESLWTSMSPAIIERNKSVAGVTYHYIDVPARTFASVLEEVGVPHYLKVDIEGLDMLCVHALKQADNLPDFISIESNVSSPGGAFDAAFEELAVLWELGYRRFAYVDQRKHSRYKPPNPAREGCFVGVDFTEHCSGLFGEELPVRWEMIDKAVRKAQVLQRRYNVRGFGGKGMRSLQRLLPMPSYRTVSNFTKRPFGRRVVTWTMEVVLSGWYDLHARLD</sequence>
<dbReference type="NCBIfam" id="TIGR01444">
    <property type="entry name" value="fkbM_fam"/>
    <property type="match status" value="1"/>
</dbReference>
<evidence type="ECO:0000259" key="1">
    <source>
        <dbReference type="Pfam" id="PF05050"/>
    </source>
</evidence>
<proteinExistence type="predicted"/>